<protein>
    <submittedName>
        <fullName evidence="1">Pyridoxamine 5'-phosphate oxidase family protein</fullName>
    </submittedName>
</protein>
<dbReference type="Pfam" id="PF12900">
    <property type="entry name" value="Pyridox_ox_2"/>
    <property type="match status" value="1"/>
</dbReference>
<reference evidence="1 2" key="1">
    <citation type="journal article" date="2019" name="Int. J. Syst. Evol. Microbiol.">
        <title>The Global Catalogue of Microorganisms (GCM) 10K type strain sequencing project: providing services to taxonomists for standard genome sequencing and annotation.</title>
        <authorList>
            <consortium name="The Broad Institute Genomics Platform"/>
            <consortium name="The Broad Institute Genome Sequencing Center for Infectious Disease"/>
            <person name="Wu L."/>
            <person name="Ma J."/>
        </authorList>
    </citation>
    <scope>NUCLEOTIDE SEQUENCE [LARGE SCALE GENOMIC DNA]</scope>
    <source>
        <strain evidence="1 2">JCM 15309</strain>
    </source>
</reference>
<name>A0ABN2RTK0_9ACTN</name>
<gene>
    <name evidence="1" type="ORF">GCM10009798_39940</name>
</gene>
<comment type="caution">
    <text evidence="1">The sequence shown here is derived from an EMBL/GenBank/DDBJ whole genome shotgun (WGS) entry which is preliminary data.</text>
</comment>
<dbReference type="EMBL" id="BAAAPB010000005">
    <property type="protein sequence ID" value="GAA1974713.1"/>
    <property type="molecule type" value="Genomic_DNA"/>
</dbReference>
<dbReference type="Gene3D" id="2.30.110.10">
    <property type="entry name" value="Electron Transport, Fmn-binding Protein, Chain A"/>
    <property type="match status" value="1"/>
</dbReference>
<dbReference type="Proteomes" id="UP001500571">
    <property type="component" value="Unassembled WGS sequence"/>
</dbReference>
<dbReference type="SUPFAM" id="SSF50475">
    <property type="entry name" value="FMN-binding split barrel"/>
    <property type="match status" value="1"/>
</dbReference>
<proteinExistence type="predicted"/>
<evidence type="ECO:0000313" key="1">
    <source>
        <dbReference type="EMBL" id="GAA1974713.1"/>
    </source>
</evidence>
<dbReference type="InterPro" id="IPR024747">
    <property type="entry name" value="Pyridox_Oxase-rel"/>
</dbReference>
<organism evidence="1 2">
    <name type="scientific">Nocardioides panacihumi</name>
    <dbReference type="NCBI Taxonomy" id="400774"/>
    <lineage>
        <taxon>Bacteria</taxon>
        <taxon>Bacillati</taxon>
        <taxon>Actinomycetota</taxon>
        <taxon>Actinomycetes</taxon>
        <taxon>Propionibacteriales</taxon>
        <taxon>Nocardioidaceae</taxon>
        <taxon>Nocardioides</taxon>
    </lineage>
</organism>
<accession>A0ABN2RTK0</accession>
<evidence type="ECO:0000313" key="2">
    <source>
        <dbReference type="Proteomes" id="UP001500571"/>
    </source>
</evidence>
<keyword evidence="2" id="KW-1185">Reference proteome</keyword>
<dbReference type="InterPro" id="IPR012349">
    <property type="entry name" value="Split_barrel_FMN-bd"/>
</dbReference>
<sequence length="134" mass="14119">MDAESTAASKGALVDLDEATCWSLLGPAGIGRLSWTSGGKPFVVPVNYRVSDGRLEVVTAAYSAIARECDDAFVALEADSTDAEHHAGWSVLVQGTAAIDFQHPSSDGPRPWPAGVRRQLLVITPASVTGRRLT</sequence>